<evidence type="ECO:0000256" key="6">
    <source>
        <dbReference type="ARBA" id="ARBA00022989"/>
    </source>
</evidence>
<dbReference type="GO" id="GO:0016020">
    <property type="term" value="C:membrane"/>
    <property type="evidence" value="ECO:0007669"/>
    <property type="project" value="UniProtKB-SubCell"/>
</dbReference>
<sequence>MNRNQISTGQMISLMLLFEIGVAAVINLGFSAGRDTWMASLIGMILGAVLFWFYASISRHFPTLPLTAISRKLLGKYAGTAVGLMYVIYFMYIGSRNLREGSNLVNIVLLNSTPLLVITTLMICCVAYVTYLGFEVLARTAVLLMVFIFSIVFIINVLLFASGSVHVDYVLPILGDGIGPLWEAITTDTLIVPFGEMILFLMLLPYMRRPEKGGYIGIIAIIIGGLLLTQTMFLNIASLGLNIAKGSPFPVLSTISTIQISDFIQRVDILVVMTMIITNFYRVALYFTAVLIGASDIFNIPYRKLVIPVAFIFLVWSYSMARNYIFQIEFGVLAFYYVHPLFLFFFPSLLLVAAWIHKRRQRRSAGA</sequence>
<evidence type="ECO:0000256" key="8">
    <source>
        <dbReference type="SAM" id="Phobius"/>
    </source>
</evidence>
<comment type="subcellular location">
    <subcellularLocation>
        <location evidence="1">Membrane</location>
        <topology evidence="1">Multi-pass membrane protein</topology>
    </subcellularLocation>
</comment>
<feature type="transmembrane region" description="Helical" evidence="8">
    <location>
        <begin position="141"/>
        <end position="161"/>
    </location>
</feature>
<dbReference type="EMBL" id="CP118101">
    <property type="protein sequence ID" value="WDH82358.1"/>
    <property type="molecule type" value="Genomic_DNA"/>
</dbReference>
<dbReference type="Pfam" id="PF03845">
    <property type="entry name" value="Spore_permease"/>
    <property type="match status" value="1"/>
</dbReference>
<organism evidence="9 10">
    <name type="scientific">Paenibacillus urinalis</name>
    <dbReference type="NCBI Taxonomy" id="521520"/>
    <lineage>
        <taxon>Bacteria</taxon>
        <taxon>Bacillati</taxon>
        <taxon>Bacillota</taxon>
        <taxon>Bacilli</taxon>
        <taxon>Bacillales</taxon>
        <taxon>Paenibacillaceae</taxon>
        <taxon>Paenibacillus</taxon>
    </lineage>
</organism>
<evidence type="ECO:0000256" key="7">
    <source>
        <dbReference type="ARBA" id="ARBA00023136"/>
    </source>
</evidence>
<dbReference type="Proteomes" id="UP001220962">
    <property type="component" value="Chromosome"/>
</dbReference>
<evidence type="ECO:0000313" key="10">
    <source>
        <dbReference type="Proteomes" id="UP001220962"/>
    </source>
</evidence>
<feature type="transmembrane region" description="Helical" evidence="8">
    <location>
        <begin position="115"/>
        <end position="134"/>
    </location>
</feature>
<gene>
    <name evidence="9" type="ORF">PUW23_23410</name>
</gene>
<evidence type="ECO:0000256" key="4">
    <source>
        <dbReference type="ARBA" id="ARBA00022544"/>
    </source>
</evidence>
<dbReference type="RefSeq" id="WP_274359140.1">
    <property type="nucleotide sequence ID" value="NZ_CP118101.1"/>
</dbReference>
<keyword evidence="6 8" id="KW-1133">Transmembrane helix</keyword>
<comment type="similarity">
    <text evidence="2">Belongs to the amino acid-polyamine-organocation (APC) superfamily. Spore germination protein (SGP) (TC 2.A.3.9) family.</text>
</comment>
<feature type="transmembrane region" description="Helical" evidence="8">
    <location>
        <begin position="12"/>
        <end position="30"/>
    </location>
</feature>
<dbReference type="NCBIfam" id="TIGR00912">
    <property type="entry name" value="2A0309"/>
    <property type="match status" value="1"/>
</dbReference>
<feature type="transmembrane region" description="Helical" evidence="8">
    <location>
        <begin position="181"/>
        <end position="203"/>
    </location>
</feature>
<evidence type="ECO:0000256" key="3">
    <source>
        <dbReference type="ARBA" id="ARBA00022448"/>
    </source>
</evidence>
<reference evidence="9" key="1">
    <citation type="submission" date="2023-02" db="EMBL/GenBank/DDBJ databases">
        <title>Pathogen: clinical or host-associated sample.</title>
        <authorList>
            <person name="Hergert J."/>
            <person name="Casey R."/>
            <person name="Wagner J."/>
            <person name="Young E.L."/>
            <person name="Oakeson K.F."/>
        </authorList>
    </citation>
    <scope>NUCLEOTIDE SEQUENCE</scope>
    <source>
        <strain evidence="9">2022CK-00830</strain>
    </source>
</reference>
<keyword evidence="7 8" id="KW-0472">Membrane</keyword>
<feature type="transmembrane region" description="Helical" evidence="8">
    <location>
        <begin position="215"/>
        <end position="237"/>
    </location>
</feature>
<dbReference type="PANTHER" id="PTHR34975:SF2">
    <property type="entry name" value="SPORE GERMINATION PROTEIN A2"/>
    <property type="match status" value="1"/>
</dbReference>
<protein>
    <submittedName>
        <fullName evidence="9">Endospore germination permease</fullName>
    </submittedName>
</protein>
<proteinExistence type="inferred from homology"/>
<evidence type="ECO:0000256" key="1">
    <source>
        <dbReference type="ARBA" id="ARBA00004141"/>
    </source>
</evidence>
<feature type="transmembrane region" description="Helical" evidence="8">
    <location>
        <begin position="337"/>
        <end position="356"/>
    </location>
</feature>
<dbReference type="GO" id="GO:0009847">
    <property type="term" value="P:spore germination"/>
    <property type="evidence" value="ECO:0007669"/>
    <property type="project" value="InterPro"/>
</dbReference>
<keyword evidence="4" id="KW-0309">Germination</keyword>
<dbReference type="AlphaFoldDB" id="A0AAX3MZ72"/>
<feature type="transmembrane region" description="Helical" evidence="8">
    <location>
        <begin position="77"/>
        <end position="95"/>
    </location>
</feature>
<feature type="transmembrane region" description="Helical" evidence="8">
    <location>
        <begin position="36"/>
        <end position="57"/>
    </location>
</feature>
<dbReference type="InterPro" id="IPR004761">
    <property type="entry name" value="Spore_GerAB"/>
</dbReference>
<feature type="transmembrane region" description="Helical" evidence="8">
    <location>
        <begin position="269"/>
        <end position="293"/>
    </location>
</feature>
<name>A0AAX3MZ72_9BACL</name>
<evidence type="ECO:0000256" key="2">
    <source>
        <dbReference type="ARBA" id="ARBA00007998"/>
    </source>
</evidence>
<accession>A0AAX3MZ72</accession>
<feature type="transmembrane region" description="Helical" evidence="8">
    <location>
        <begin position="305"/>
        <end position="325"/>
    </location>
</feature>
<keyword evidence="3" id="KW-0813">Transport</keyword>
<evidence type="ECO:0000313" key="9">
    <source>
        <dbReference type="EMBL" id="WDH82358.1"/>
    </source>
</evidence>
<dbReference type="PANTHER" id="PTHR34975">
    <property type="entry name" value="SPORE GERMINATION PROTEIN A2"/>
    <property type="match status" value="1"/>
</dbReference>
<keyword evidence="5 8" id="KW-0812">Transmembrane</keyword>
<evidence type="ECO:0000256" key="5">
    <source>
        <dbReference type="ARBA" id="ARBA00022692"/>
    </source>
</evidence>